<dbReference type="Pfam" id="PF04573">
    <property type="entry name" value="SPC22"/>
    <property type="match status" value="1"/>
</dbReference>
<keyword evidence="3 11" id="KW-0812">Transmembrane</keyword>
<dbReference type="GO" id="GO:0005787">
    <property type="term" value="C:signal peptidase complex"/>
    <property type="evidence" value="ECO:0007669"/>
    <property type="project" value="UniProtKB-UniRule"/>
</dbReference>
<comment type="function">
    <text evidence="9">Essential component of the signal peptidase complex (SPC) which catalyzes the cleavage of N-terminal signal sequences from nascent proteins as they are translocated into the lumen of the endoplasmic reticulum. Essential for the SPC catalytic activity, possibly by stabilizing and positioning the active center of the complex close to the lumenal surface.</text>
</comment>
<evidence type="ECO:0000256" key="2">
    <source>
        <dbReference type="ARBA" id="ARBA00009289"/>
    </source>
</evidence>
<dbReference type="Proteomes" id="UP000663828">
    <property type="component" value="Unassembled WGS sequence"/>
</dbReference>
<keyword evidence="6 11" id="KW-1133">Transmembrane helix</keyword>
<dbReference type="OrthoDB" id="10261524at2759"/>
<comment type="caution">
    <text evidence="12">The sequence shown here is derived from an EMBL/GenBank/DDBJ whole genome shotgun (WGS) entry which is preliminary data.</text>
</comment>
<dbReference type="PANTHER" id="PTHR12804:SF0">
    <property type="entry name" value="SIGNAL PEPTIDASE COMPLEX SUBUNIT 3"/>
    <property type="match status" value="1"/>
</dbReference>
<name>A0A813S8V8_ADIRI</name>
<evidence type="ECO:0000313" key="15">
    <source>
        <dbReference type="Proteomes" id="UP000663852"/>
    </source>
</evidence>
<dbReference type="PIRSF" id="PIRSF016089">
    <property type="entry name" value="SPC22"/>
    <property type="match status" value="1"/>
</dbReference>
<dbReference type="EMBL" id="CAJNOR010007393">
    <property type="protein sequence ID" value="CAF1616376.1"/>
    <property type="molecule type" value="Genomic_DNA"/>
</dbReference>
<dbReference type="InterPro" id="IPR007653">
    <property type="entry name" value="SPC3"/>
</dbReference>
<evidence type="ECO:0000256" key="4">
    <source>
        <dbReference type="ARBA" id="ARBA00022824"/>
    </source>
</evidence>
<accession>A0A813S8V8</accession>
<dbReference type="PANTHER" id="PTHR12804">
    <property type="entry name" value="MICROSOMAL SIGNAL PEPTIDASE 23 KD SUBUNIT SPC22/23"/>
    <property type="match status" value="1"/>
</dbReference>
<evidence type="ECO:0000256" key="9">
    <source>
        <dbReference type="ARBA" id="ARBA00046080"/>
    </source>
</evidence>
<gene>
    <name evidence="12" type="ORF">EDS130_LOCUS4434</name>
    <name evidence="13" type="ORF">XAT740_LOCUS49615</name>
</gene>
<feature type="transmembrane region" description="Helical" evidence="11">
    <location>
        <begin position="12"/>
        <end position="32"/>
    </location>
</feature>
<sequence length="187" mass="21312">MHSFLSRANTLFAFTITVLAVLTTGVFVSTFFEEYRGTVSIGAVRPIVKHMTDFSANRKKNDLGVLQLTLDMDLNPLFDWNVKQLFLYLVAEYVTPANTLNQVVLWDKIVRRGEEARLSFHEIATKYYFWDDGEHLRSNNVTLSLNWNIISNAGRLMHVRANGSTSFVFPDQYITSRTASPKPSGQQ</sequence>
<dbReference type="AlphaFoldDB" id="A0A813S8V8"/>
<comment type="subcellular location">
    <subcellularLocation>
        <location evidence="1">Endoplasmic reticulum membrane</location>
        <topology evidence="1">Single-pass type II membrane protein</topology>
    </subcellularLocation>
</comment>
<evidence type="ECO:0000256" key="10">
    <source>
        <dbReference type="PIRNR" id="PIRNR016089"/>
    </source>
</evidence>
<evidence type="ECO:0000313" key="12">
    <source>
        <dbReference type="EMBL" id="CAF0792871.1"/>
    </source>
</evidence>
<evidence type="ECO:0000256" key="8">
    <source>
        <dbReference type="ARBA" id="ARBA00029556"/>
    </source>
</evidence>
<evidence type="ECO:0000313" key="14">
    <source>
        <dbReference type="Proteomes" id="UP000663828"/>
    </source>
</evidence>
<protein>
    <recommendedName>
        <fullName evidence="8 10">Signal peptidase complex subunit 3</fullName>
    </recommendedName>
</protein>
<dbReference type="GO" id="GO:0045047">
    <property type="term" value="P:protein targeting to ER"/>
    <property type="evidence" value="ECO:0007669"/>
    <property type="project" value="TreeGrafter"/>
</dbReference>
<dbReference type="Proteomes" id="UP000663852">
    <property type="component" value="Unassembled WGS sequence"/>
</dbReference>
<evidence type="ECO:0000256" key="3">
    <source>
        <dbReference type="ARBA" id="ARBA00022692"/>
    </source>
</evidence>
<dbReference type="EMBL" id="CAJNOJ010000012">
    <property type="protein sequence ID" value="CAF0792871.1"/>
    <property type="molecule type" value="Genomic_DNA"/>
</dbReference>
<dbReference type="GO" id="GO:0006465">
    <property type="term" value="P:signal peptide processing"/>
    <property type="evidence" value="ECO:0007669"/>
    <property type="project" value="UniProtKB-UniRule"/>
</dbReference>
<evidence type="ECO:0000256" key="11">
    <source>
        <dbReference type="SAM" id="Phobius"/>
    </source>
</evidence>
<organism evidence="12 15">
    <name type="scientific">Adineta ricciae</name>
    <name type="common">Rotifer</name>
    <dbReference type="NCBI Taxonomy" id="249248"/>
    <lineage>
        <taxon>Eukaryota</taxon>
        <taxon>Metazoa</taxon>
        <taxon>Spiralia</taxon>
        <taxon>Gnathifera</taxon>
        <taxon>Rotifera</taxon>
        <taxon>Eurotatoria</taxon>
        <taxon>Bdelloidea</taxon>
        <taxon>Adinetida</taxon>
        <taxon>Adinetidae</taxon>
        <taxon>Adineta</taxon>
    </lineage>
</organism>
<proteinExistence type="inferred from homology"/>
<evidence type="ECO:0000313" key="13">
    <source>
        <dbReference type="EMBL" id="CAF1616376.1"/>
    </source>
</evidence>
<keyword evidence="7 10" id="KW-0472">Membrane</keyword>
<evidence type="ECO:0000256" key="7">
    <source>
        <dbReference type="ARBA" id="ARBA00023136"/>
    </source>
</evidence>
<evidence type="ECO:0000256" key="5">
    <source>
        <dbReference type="ARBA" id="ARBA00022968"/>
    </source>
</evidence>
<evidence type="ECO:0000256" key="6">
    <source>
        <dbReference type="ARBA" id="ARBA00022989"/>
    </source>
</evidence>
<keyword evidence="5" id="KW-0735">Signal-anchor</keyword>
<comment type="similarity">
    <text evidence="2 10">Belongs to the SPCS3 family.</text>
</comment>
<evidence type="ECO:0000256" key="1">
    <source>
        <dbReference type="ARBA" id="ARBA00004648"/>
    </source>
</evidence>
<keyword evidence="14" id="KW-1185">Reference proteome</keyword>
<keyword evidence="4 10" id="KW-0256">Endoplasmic reticulum</keyword>
<reference evidence="12" key="1">
    <citation type="submission" date="2021-02" db="EMBL/GenBank/DDBJ databases">
        <authorList>
            <person name="Nowell W R."/>
        </authorList>
    </citation>
    <scope>NUCLEOTIDE SEQUENCE</scope>
</reference>